<dbReference type="EMBL" id="JAUKUA010000003">
    <property type="protein sequence ID" value="KAK0719303.1"/>
    <property type="molecule type" value="Genomic_DNA"/>
</dbReference>
<dbReference type="AlphaFoldDB" id="A0AA40ANW7"/>
<organism evidence="3 4">
    <name type="scientific">Lasiosphaeris hirsuta</name>
    <dbReference type="NCBI Taxonomy" id="260670"/>
    <lineage>
        <taxon>Eukaryota</taxon>
        <taxon>Fungi</taxon>
        <taxon>Dikarya</taxon>
        <taxon>Ascomycota</taxon>
        <taxon>Pezizomycotina</taxon>
        <taxon>Sordariomycetes</taxon>
        <taxon>Sordariomycetidae</taxon>
        <taxon>Sordariales</taxon>
        <taxon>Lasiosphaeriaceae</taxon>
        <taxon>Lasiosphaeris</taxon>
    </lineage>
</organism>
<evidence type="ECO:0000313" key="3">
    <source>
        <dbReference type="EMBL" id="KAK0719303.1"/>
    </source>
</evidence>
<comment type="caution">
    <text evidence="3">The sequence shown here is derived from an EMBL/GenBank/DDBJ whole genome shotgun (WGS) entry which is preliminary data.</text>
</comment>
<keyword evidence="2" id="KW-0812">Transmembrane</keyword>
<keyword evidence="2" id="KW-0472">Membrane</keyword>
<evidence type="ECO:0000313" key="4">
    <source>
        <dbReference type="Proteomes" id="UP001172102"/>
    </source>
</evidence>
<keyword evidence="2" id="KW-1133">Transmembrane helix</keyword>
<feature type="transmembrane region" description="Helical" evidence="2">
    <location>
        <begin position="252"/>
        <end position="279"/>
    </location>
</feature>
<sequence>MHCIAGSFQLVHVQPLGWAFRIHHDKSSQDNIISALCLKPERGLKIPNHIREPIIVGYINRSWKLYNLSDGGSVSWPPPRNGSLVTPGTPISSPSSSLESVGWEVKRAAGVTQSTLHQGGQWQPRVQLLDKRPTYTRALTRPTTRRRSVYRSVEKQHTKPASLKAIFQVSAQGREQSTRTADREQLSKHLGRDAFQKPYNGADSSSPQLGANMADIYTPPPDSSYLLLKPFYAPKNNGDVWAIAFSARSGSFVTAALTVLISLIFLTLWNIACVLSLLLAGDKPTRRREAAMVILRNSNDPLFACKQMADYVYYCIFRAGGETSPQAEGTADSAPTSGQQPSRSPRDITYGIIFCLVAFIVFGGSIALGIVGPSLATVGNSAPVRPSAARYPEVSDSPASVLQRFGLLAPAAMRALGSVEAAEVTLRSRVNLFQENLGNHGSEQVYKLSYTYSLNGVELGLRHGSDLSLAVNGSCRTQYDWIVTNNQSDEVDTYNLWGIDPQPVSIRDRDILYAPRAAFISHPDMANIPDSNYSFAVVIASAHRSSISGGSDPWYATEPRPHPDSRYNATFWMRRNRPVLECSQQDTWTYGSQKLNSIFDLKDVPGVKLAPSVIRVLEVAFTTPVVLSLGNASGDSALRSRTTSPRGVIDAKESSMYSDMERLLLASFVASRNVFGDAAMFADFGQYPNIFRAGTGEPKSGAGDFVLSSPGILAFSLPALITLPACLLLLMTVQTVLGLVIKYHLRYHLATKWVRLECLAAPSLLRAVYEGRGGNRVGGWHCTHLVPGPQADSSSLTVCDDHPLHCKGHFTMSDTGDSAENEGKTE</sequence>
<dbReference type="Proteomes" id="UP001172102">
    <property type="component" value="Unassembled WGS sequence"/>
</dbReference>
<feature type="region of interest" description="Disordered" evidence="1">
    <location>
        <begin position="171"/>
        <end position="204"/>
    </location>
</feature>
<reference evidence="3" key="1">
    <citation type="submission" date="2023-06" db="EMBL/GenBank/DDBJ databases">
        <title>Genome-scale phylogeny and comparative genomics of the fungal order Sordariales.</title>
        <authorList>
            <consortium name="Lawrence Berkeley National Laboratory"/>
            <person name="Hensen N."/>
            <person name="Bonometti L."/>
            <person name="Westerberg I."/>
            <person name="Brannstrom I.O."/>
            <person name="Guillou S."/>
            <person name="Cros-Aarteil S."/>
            <person name="Calhoun S."/>
            <person name="Haridas S."/>
            <person name="Kuo A."/>
            <person name="Mondo S."/>
            <person name="Pangilinan J."/>
            <person name="Riley R."/>
            <person name="Labutti K."/>
            <person name="Andreopoulos B."/>
            <person name="Lipzen A."/>
            <person name="Chen C."/>
            <person name="Yanf M."/>
            <person name="Daum C."/>
            <person name="Ng V."/>
            <person name="Clum A."/>
            <person name="Steindorff A."/>
            <person name="Ohm R."/>
            <person name="Martin F."/>
            <person name="Silar P."/>
            <person name="Natvig D."/>
            <person name="Lalanne C."/>
            <person name="Gautier V."/>
            <person name="Ament-Velasquez S.L."/>
            <person name="Kruys A."/>
            <person name="Hutchinson M.I."/>
            <person name="Powell A.J."/>
            <person name="Barry K."/>
            <person name="Miller A.N."/>
            <person name="Grigoriev I.V."/>
            <person name="Debuchy R."/>
            <person name="Gladieux P."/>
            <person name="Thoren M.H."/>
            <person name="Johannesson H."/>
        </authorList>
    </citation>
    <scope>NUCLEOTIDE SEQUENCE</scope>
    <source>
        <strain evidence="3">SMH4607-1</strain>
    </source>
</reference>
<name>A0AA40ANW7_9PEZI</name>
<gene>
    <name evidence="3" type="ORF">B0H67DRAFT_572867</name>
</gene>
<keyword evidence="4" id="KW-1185">Reference proteome</keyword>
<feature type="transmembrane region" description="Helical" evidence="2">
    <location>
        <begin position="348"/>
        <end position="371"/>
    </location>
</feature>
<evidence type="ECO:0000256" key="2">
    <source>
        <dbReference type="SAM" id="Phobius"/>
    </source>
</evidence>
<accession>A0AA40ANW7</accession>
<evidence type="ECO:0000256" key="1">
    <source>
        <dbReference type="SAM" id="MobiDB-lite"/>
    </source>
</evidence>
<protein>
    <submittedName>
        <fullName evidence="3">Uncharacterized protein</fullName>
    </submittedName>
</protein>
<feature type="transmembrane region" description="Helical" evidence="2">
    <location>
        <begin position="717"/>
        <end position="741"/>
    </location>
</feature>
<proteinExistence type="predicted"/>
<feature type="compositionally biased region" description="Basic and acidic residues" evidence="1">
    <location>
        <begin position="176"/>
        <end position="195"/>
    </location>
</feature>